<protein>
    <submittedName>
        <fullName evidence="1">Uncharacterized protein</fullName>
    </submittedName>
</protein>
<gene>
    <name evidence="1" type="ORF">WJ0W_004449</name>
</gene>
<dbReference type="EMBL" id="CALYLO010000006">
    <property type="protein sequence ID" value="CAH8247215.1"/>
    <property type="molecule type" value="Genomic_DNA"/>
</dbReference>
<evidence type="ECO:0000313" key="2">
    <source>
        <dbReference type="Proteomes" id="UP001154322"/>
    </source>
</evidence>
<keyword evidence="2" id="KW-1185">Reference proteome</keyword>
<dbReference type="RefSeq" id="WP_213428222.1">
    <property type="nucleotide sequence ID" value="NZ_AP031286.1"/>
</dbReference>
<name>A0ABM9G774_9BACL</name>
<organism evidence="1 2">
    <name type="scientific">Paenibacillus melissococcoides</name>
    <dbReference type="NCBI Taxonomy" id="2912268"/>
    <lineage>
        <taxon>Bacteria</taxon>
        <taxon>Bacillati</taxon>
        <taxon>Bacillota</taxon>
        <taxon>Bacilli</taxon>
        <taxon>Bacillales</taxon>
        <taxon>Paenibacillaceae</taxon>
        <taxon>Paenibacillus</taxon>
    </lineage>
</organism>
<accession>A0ABM9G774</accession>
<comment type="caution">
    <text evidence="1">The sequence shown here is derived from an EMBL/GenBank/DDBJ whole genome shotgun (WGS) entry which is preliminary data.</text>
</comment>
<sequence length="56" mass="6303">MDMGWDEEEMTKRALEQFTTQRAAGAQPIIDKLNGIAARAGVEHDERGADESDRQR</sequence>
<evidence type="ECO:0000313" key="1">
    <source>
        <dbReference type="EMBL" id="CAH8247215.1"/>
    </source>
</evidence>
<dbReference type="Proteomes" id="UP001154322">
    <property type="component" value="Unassembled WGS sequence"/>
</dbReference>
<proteinExistence type="predicted"/>
<reference evidence="1" key="1">
    <citation type="submission" date="2022-06" db="EMBL/GenBank/DDBJ databases">
        <authorList>
            <person name="Dietemann V."/>
            <person name="Ory F."/>
            <person name="Dainat B."/>
            <person name="Oberhansli S."/>
        </authorList>
    </citation>
    <scope>NUCLEOTIDE SEQUENCE</scope>
    <source>
        <strain evidence="1">Ena-SAMPLE-TAB-26-04-2022-14:26:32:270-5432</strain>
    </source>
</reference>